<reference evidence="4" key="1">
    <citation type="submission" date="2016-09" db="EMBL/GenBank/DDBJ databases">
        <authorList>
            <person name="Strepis N."/>
        </authorList>
    </citation>
    <scope>NUCLEOTIDE SEQUENCE [LARGE SCALE GENOMIC DNA]</scope>
</reference>
<protein>
    <recommendedName>
        <fullName evidence="2">DUF6571 domain-containing protein</fullName>
    </recommendedName>
</protein>
<dbReference type="EMBL" id="FQTT01000002">
    <property type="protein sequence ID" value="SHE24493.1"/>
    <property type="molecule type" value="Genomic_DNA"/>
</dbReference>
<dbReference type="InterPro" id="IPR046701">
    <property type="entry name" value="DUF6571"/>
</dbReference>
<feature type="signal peptide" evidence="1">
    <location>
        <begin position="1"/>
        <end position="33"/>
    </location>
</feature>
<evidence type="ECO:0000313" key="3">
    <source>
        <dbReference type="EMBL" id="SHE24493.1"/>
    </source>
</evidence>
<dbReference type="STRING" id="1892869.ACGLYG10_0697"/>
<dbReference type="OrthoDB" id="3251207at2"/>
<accession>A0A1M4RWZ5</accession>
<gene>
    <name evidence="3" type="ORF">ACGLYG10_0697</name>
</gene>
<dbReference type="PROSITE" id="PS51257">
    <property type="entry name" value="PROKAR_LIPOPROTEIN"/>
    <property type="match status" value="1"/>
</dbReference>
<keyword evidence="4" id="KW-1185">Reference proteome</keyword>
<dbReference type="Pfam" id="PF20211">
    <property type="entry name" value="DUF6571"/>
    <property type="match status" value="1"/>
</dbReference>
<evidence type="ECO:0000256" key="1">
    <source>
        <dbReference type="SAM" id="SignalP"/>
    </source>
</evidence>
<evidence type="ECO:0000313" key="4">
    <source>
        <dbReference type="Proteomes" id="UP000184291"/>
    </source>
</evidence>
<name>A0A1M4RWZ5_9ACTO</name>
<organism evidence="3 4">
    <name type="scientific">Actinomyces glycerinitolerans</name>
    <dbReference type="NCBI Taxonomy" id="1892869"/>
    <lineage>
        <taxon>Bacteria</taxon>
        <taxon>Bacillati</taxon>
        <taxon>Actinomycetota</taxon>
        <taxon>Actinomycetes</taxon>
        <taxon>Actinomycetales</taxon>
        <taxon>Actinomycetaceae</taxon>
        <taxon>Actinomyces</taxon>
    </lineage>
</organism>
<feature type="chain" id="PRO_5012318804" description="DUF6571 domain-containing protein" evidence="1">
    <location>
        <begin position="34"/>
        <end position="364"/>
    </location>
</feature>
<feature type="domain" description="DUF6571" evidence="2">
    <location>
        <begin position="56"/>
        <end position="259"/>
    </location>
</feature>
<evidence type="ECO:0000259" key="2">
    <source>
        <dbReference type="Pfam" id="PF20211"/>
    </source>
</evidence>
<sequence>MMRSRASTPRPRRSLSAALLTLLLACAPLVACAQYFESELDIPDFDPGTASGDQTNARAALDYLSPDGQVDAGQWAPGQQTQERWKTLEEGHWNSSGLEELIAAMAAVSTLRTDKDDETSAAATWIAAESIEFTANQVPLKDFTSTMKQNLAVLLGNSPDELAGLANGGSLEVNNVYGLSGMVTDAQFETTLYRVIDNENAAETLTSAMLQYHQNRIDSKMTTAADPETTLLGQYQSAAQTMGYLDGMAELRMDNSTSDTINAADVDTVLRAQAYVDAAQYGLLSDAAMEAAATGNNGQPFSFYTEIDGNPTITAPDPMTPQAAQEYMDWDGLAADPTMNSLHVSIEAGYNLGYGEGQAAKVIT</sequence>
<dbReference type="Proteomes" id="UP000184291">
    <property type="component" value="Unassembled WGS sequence"/>
</dbReference>
<proteinExistence type="predicted"/>
<keyword evidence="1" id="KW-0732">Signal</keyword>
<dbReference type="RefSeq" id="WP_139240791.1">
    <property type="nucleotide sequence ID" value="NZ_FQTT01000002.1"/>
</dbReference>
<dbReference type="AlphaFoldDB" id="A0A1M4RWZ5"/>